<dbReference type="EMBL" id="CP114014">
    <property type="protein sequence ID" value="XAY08060.1"/>
    <property type="molecule type" value="Genomic_DNA"/>
</dbReference>
<keyword evidence="8 13" id="KW-0413">Isomerase</keyword>
<evidence type="ECO:0000313" key="13">
    <source>
        <dbReference type="EMBL" id="XAY08060.1"/>
    </source>
</evidence>
<dbReference type="NCBIfam" id="TIGR01179">
    <property type="entry name" value="galE"/>
    <property type="match status" value="1"/>
</dbReference>
<evidence type="ECO:0000256" key="8">
    <source>
        <dbReference type="ARBA" id="ARBA00023235"/>
    </source>
</evidence>
<gene>
    <name evidence="13" type="primary">galE</name>
    <name evidence="13" type="ORF">DSM112329_04956</name>
</gene>
<name>A0AAU7B2H7_9ACTN</name>
<dbReference type="PANTHER" id="PTHR43725:SF53">
    <property type="entry name" value="UDP-ARABINOSE 4-EPIMERASE 1"/>
    <property type="match status" value="1"/>
</dbReference>
<evidence type="ECO:0000256" key="5">
    <source>
        <dbReference type="ARBA" id="ARBA00013189"/>
    </source>
</evidence>
<dbReference type="GO" id="GO:0003978">
    <property type="term" value="F:UDP-glucose 4-epimerase activity"/>
    <property type="evidence" value="ECO:0007669"/>
    <property type="project" value="UniProtKB-EC"/>
</dbReference>
<comment type="similarity">
    <text evidence="4">Belongs to the NAD(P)-dependent epimerase/dehydratase family.</text>
</comment>
<evidence type="ECO:0000256" key="3">
    <source>
        <dbReference type="ARBA" id="ARBA00004947"/>
    </source>
</evidence>
<dbReference type="SUPFAM" id="SSF51735">
    <property type="entry name" value="NAD(P)-binding Rossmann-fold domains"/>
    <property type="match status" value="1"/>
</dbReference>
<organism evidence="13">
    <name type="scientific">Paraconexibacter sp. AEG42_29</name>
    <dbReference type="NCBI Taxonomy" id="2997339"/>
    <lineage>
        <taxon>Bacteria</taxon>
        <taxon>Bacillati</taxon>
        <taxon>Actinomycetota</taxon>
        <taxon>Thermoleophilia</taxon>
        <taxon>Solirubrobacterales</taxon>
        <taxon>Paraconexibacteraceae</taxon>
        <taxon>Paraconexibacter</taxon>
    </lineage>
</organism>
<evidence type="ECO:0000256" key="1">
    <source>
        <dbReference type="ARBA" id="ARBA00000083"/>
    </source>
</evidence>
<evidence type="ECO:0000256" key="2">
    <source>
        <dbReference type="ARBA" id="ARBA00001911"/>
    </source>
</evidence>
<accession>A0AAU7B2H7</accession>
<evidence type="ECO:0000256" key="9">
    <source>
        <dbReference type="ARBA" id="ARBA00023277"/>
    </source>
</evidence>
<dbReference type="EC" id="5.1.3.2" evidence="5"/>
<evidence type="ECO:0000256" key="10">
    <source>
        <dbReference type="ARBA" id="ARBA00031367"/>
    </source>
</evidence>
<dbReference type="Gene3D" id="3.40.50.720">
    <property type="entry name" value="NAD(P)-binding Rossmann-like Domain"/>
    <property type="match status" value="1"/>
</dbReference>
<dbReference type="AlphaFoldDB" id="A0AAU7B2H7"/>
<dbReference type="PANTHER" id="PTHR43725">
    <property type="entry name" value="UDP-GLUCOSE 4-EPIMERASE"/>
    <property type="match status" value="1"/>
</dbReference>
<feature type="domain" description="NAD-dependent epimerase/dehydratase" evidence="12">
    <location>
        <begin position="6"/>
        <end position="253"/>
    </location>
</feature>
<proteinExistence type="inferred from homology"/>
<comment type="cofactor">
    <cofactor evidence="2">
        <name>NAD(+)</name>
        <dbReference type="ChEBI" id="CHEBI:57540"/>
    </cofactor>
</comment>
<comment type="catalytic activity">
    <reaction evidence="1">
        <text>UDP-alpha-D-glucose = UDP-alpha-D-galactose</text>
        <dbReference type="Rhea" id="RHEA:22168"/>
        <dbReference type="ChEBI" id="CHEBI:58885"/>
        <dbReference type="ChEBI" id="CHEBI:66914"/>
        <dbReference type="EC" id="5.1.3.2"/>
    </reaction>
</comment>
<keyword evidence="7" id="KW-0520">NAD</keyword>
<evidence type="ECO:0000256" key="6">
    <source>
        <dbReference type="ARBA" id="ARBA00018569"/>
    </source>
</evidence>
<sequence>MSQPTWLLTGGAGYIGSHTVRAFQAAGIPVVVLDDLSTGFRAFVPDDVPFVHGSITEPADVRQALDLGVTGIVHLGGFKYAGVSVDQPLHCYHQNVTGMQVLLEATLERGIDRFVFSSSSSVYGTPDVEVVGEDAETSRPESPYGESKLISEWLLRNVGTTRPAFRHTSLRYFNVVGSGPPELADHSPHNLFPRILKALTSGERPTVFGTDYPTRDGTCIRDYVHVVDLADAHVMAAARLDAGEPCQTAYNIGRGEGTSVLEIMDAMRAATGIAFEPELLPRRPGDPTRIIGSTARLEQDFGWRATRDVQEMASSAWAAWQHQLATHGGPPGA</sequence>
<dbReference type="InterPro" id="IPR001509">
    <property type="entry name" value="Epimerase_deHydtase"/>
</dbReference>
<comment type="pathway">
    <text evidence="3">Carbohydrate metabolism; galactose metabolism.</text>
</comment>
<protein>
    <recommendedName>
        <fullName evidence="6">UDP-glucose 4-epimerase</fullName>
        <ecNumber evidence="5">5.1.3.2</ecNumber>
    </recommendedName>
    <alternativeName>
        <fullName evidence="11">Galactowaldenase</fullName>
    </alternativeName>
    <alternativeName>
        <fullName evidence="10">UDP-galactose 4-epimerase</fullName>
    </alternativeName>
</protein>
<dbReference type="GO" id="GO:0033499">
    <property type="term" value="P:galactose catabolic process via UDP-galactose, Leloir pathway"/>
    <property type="evidence" value="ECO:0007669"/>
    <property type="project" value="TreeGrafter"/>
</dbReference>
<dbReference type="InterPro" id="IPR036291">
    <property type="entry name" value="NAD(P)-bd_dom_sf"/>
</dbReference>
<reference evidence="13" key="1">
    <citation type="submission" date="2022-12" db="EMBL/GenBank/DDBJ databases">
        <title>Paraconexibacter alkalitolerans sp. nov. and Baekduia alba sp. nov., isolated from soil and emended description of the genera Paraconexibacter (Chun et al., 2020) and Baekduia (An et al., 2020).</title>
        <authorList>
            <person name="Vieira S."/>
            <person name="Huber K.J."/>
            <person name="Geppert A."/>
            <person name="Wolf J."/>
            <person name="Neumann-Schaal M."/>
            <person name="Muesken M."/>
            <person name="Overmann J."/>
        </authorList>
    </citation>
    <scope>NUCLEOTIDE SEQUENCE</scope>
    <source>
        <strain evidence="13">AEG42_29</strain>
    </source>
</reference>
<dbReference type="KEGG" id="parq:DSM112329_04956"/>
<dbReference type="Gene3D" id="3.90.25.10">
    <property type="entry name" value="UDP-galactose 4-epimerase, domain 1"/>
    <property type="match status" value="1"/>
</dbReference>
<evidence type="ECO:0000259" key="12">
    <source>
        <dbReference type="Pfam" id="PF01370"/>
    </source>
</evidence>
<dbReference type="RefSeq" id="WP_354699245.1">
    <property type="nucleotide sequence ID" value="NZ_CP114014.1"/>
</dbReference>
<evidence type="ECO:0000256" key="11">
    <source>
        <dbReference type="ARBA" id="ARBA00033067"/>
    </source>
</evidence>
<evidence type="ECO:0000256" key="4">
    <source>
        <dbReference type="ARBA" id="ARBA00007637"/>
    </source>
</evidence>
<evidence type="ECO:0000256" key="7">
    <source>
        <dbReference type="ARBA" id="ARBA00023027"/>
    </source>
</evidence>
<dbReference type="Pfam" id="PF01370">
    <property type="entry name" value="Epimerase"/>
    <property type="match status" value="1"/>
</dbReference>
<keyword evidence="9" id="KW-0119">Carbohydrate metabolism</keyword>
<dbReference type="InterPro" id="IPR005886">
    <property type="entry name" value="UDP_G4E"/>
</dbReference>